<keyword evidence="7" id="KW-0539">Nucleus</keyword>
<feature type="region of interest" description="Disordered" evidence="8">
    <location>
        <begin position="366"/>
        <end position="386"/>
    </location>
</feature>
<dbReference type="InterPro" id="IPR024598">
    <property type="entry name" value="SF3a60/Prp9_C"/>
</dbReference>
<evidence type="ECO:0000256" key="8">
    <source>
        <dbReference type="SAM" id="MobiDB-lite"/>
    </source>
</evidence>
<keyword evidence="4" id="KW-0479">Metal-binding</keyword>
<comment type="subcellular location">
    <subcellularLocation>
        <location evidence="1">Nucleus</location>
    </subcellularLocation>
</comment>
<dbReference type="InterPro" id="IPR051421">
    <property type="entry name" value="RNA_Proc_DNA_Dmg_Regulator"/>
</dbReference>
<dbReference type="InterPro" id="IPR000690">
    <property type="entry name" value="Matrin/U1-C_Znf_C2H2"/>
</dbReference>
<organism evidence="10 11">
    <name type="scientific">Zasmidium cellare</name>
    <name type="common">Wine cellar mold</name>
    <name type="synonym">Racodium cellare</name>
    <dbReference type="NCBI Taxonomy" id="395010"/>
    <lineage>
        <taxon>Eukaryota</taxon>
        <taxon>Fungi</taxon>
        <taxon>Dikarya</taxon>
        <taxon>Ascomycota</taxon>
        <taxon>Pezizomycotina</taxon>
        <taxon>Dothideomycetes</taxon>
        <taxon>Dothideomycetidae</taxon>
        <taxon>Mycosphaerellales</taxon>
        <taxon>Mycosphaerellaceae</taxon>
        <taxon>Zasmidium</taxon>
    </lineage>
</organism>
<sequence>MLYEDLRSTHEDIERLESAIADRQLDDPKHIRSRLIRDHEIANFCARIQSQSQRALRIYNDEKDARMEEVQALSTGDTYETFYTEYNKIKDFHKRYPNEPVENLERAYKRPQDGGPPAGFAGDIDAMFTGEEAFGRFFDLIMLHEEYLNLPGVKGVRKPTYLQYLDAFDAFTPPKCIISKQDKMTDQYFAYVGALAQYLESFMRRVKPLEDIDKLFKTFDDEFEKEWEEDKVPGWQKQEAHTNGNGQGLITEGTGEGVWCADCRKEFKNDNVYKAHLTGKKHIKNAEARQQNGNSGEDVEMANGNGTAGANPFARLKERAVAEREHRIRKLAGAMQTEREDTRVNVERKAGMTDKERQQELAALYEEDAEVAGTANAEDGEGEEEEKVYNPLKLPLAWDGKPIPFWLYKLHGLGVEFPCEICGNYVYMGRRAFDKHFSEARHIYGLQCLGIKKNTGLFREITKIDEAEKLWEKLERDKATELERKGGEDGGGIIEMEDPEGNVMPKKVFDDLTKAGLM</sequence>
<evidence type="ECO:0000256" key="5">
    <source>
        <dbReference type="ARBA" id="ARBA00022771"/>
    </source>
</evidence>
<evidence type="ECO:0000259" key="9">
    <source>
        <dbReference type="PROSITE" id="PS50171"/>
    </source>
</evidence>
<dbReference type="InterPro" id="IPR003604">
    <property type="entry name" value="Matrin/U1-like-C_Znf_C2H2"/>
</dbReference>
<evidence type="ECO:0000256" key="1">
    <source>
        <dbReference type="ARBA" id="ARBA00004123"/>
    </source>
</evidence>
<keyword evidence="11" id="KW-1185">Reference proteome</keyword>
<name>A0ABR0EIZ7_ZASCE</name>
<evidence type="ECO:0000256" key="3">
    <source>
        <dbReference type="ARBA" id="ARBA00022553"/>
    </source>
</evidence>
<accession>A0ABR0EIZ7</accession>
<dbReference type="PANTHER" id="PTHR12786">
    <property type="entry name" value="SPLICING FACTOR SF3A-RELATED"/>
    <property type="match status" value="1"/>
</dbReference>
<dbReference type="EMBL" id="JAXOVC010000005">
    <property type="protein sequence ID" value="KAK4501168.1"/>
    <property type="molecule type" value="Genomic_DNA"/>
</dbReference>
<dbReference type="InterPro" id="IPR031774">
    <property type="entry name" value="SF3A3_dom"/>
</dbReference>
<feature type="region of interest" description="Disordered" evidence="8">
    <location>
        <begin position="230"/>
        <end position="249"/>
    </location>
</feature>
<evidence type="ECO:0000256" key="2">
    <source>
        <dbReference type="ARBA" id="ARBA00008776"/>
    </source>
</evidence>
<protein>
    <recommendedName>
        <fullName evidence="9">Matrin-type domain-containing protein</fullName>
    </recommendedName>
</protein>
<dbReference type="InterPro" id="IPR022755">
    <property type="entry name" value="Znf_C2H2_jaz"/>
</dbReference>
<comment type="caution">
    <text evidence="10">The sequence shown here is derived from an EMBL/GenBank/DDBJ whole genome shotgun (WGS) entry which is preliminary data.</text>
</comment>
<comment type="similarity">
    <text evidence="2">Belongs to the SF3A3 family.</text>
</comment>
<evidence type="ECO:0000313" key="10">
    <source>
        <dbReference type="EMBL" id="KAK4501168.1"/>
    </source>
</evidence>
<evidence type="ECO:0000256" key="7">
    <source>
        <dbReference type="ARBA" id="ARBA00023242"/>
    </source>
</evidence>
<dbReference type="InterPro" id="IPR013087">
    <property type="entry name" value="Znf_C2H2_type"/>
</dbReference>
<evidence type="ECO:0000256" key="6">
    <source>
        <dbReference type="ARBA" id="ARBA00022833"/>
    </source>
</evidence>
<evidence type="ECO:0000256" key="4">
    <source>
        <dbReference type="ARBA" id="ARBA00022723"/>
    </source>
</evidence>
<proteinExistence type="inferred from homology"/>
<dbReference type="PROSITE" id="PS00028">
    <property type="entry name" value="ZINC_FINGER_C2H2_1"/>
    <property type="match status" value="1"/>
</dbReference>
<dbReference type="InterPro" id="IPR036236">
    <property type="entry name" value="Znf_C2H2_sf"/>
</dbReference>
<evidence type="ECO:0000313" key="11">
    <source>
        <dbReference type="Proteomes" id="UP001305779"/>
    </source>
</evidence>
<keyword evidence="6" id="KW-0862">Zinc</keyword>
<dbReference type="SUPFAM" id="SSF57667">
    <property type="entry name" value="beta-beta-alpha zinc fingers"/>
    <property type="match status" value="1"/>
</dbReference>
<dbReference type="PANTHER" id="PTHR12786:SF2">
    <property type="entry name" value="SPLICING FACTOR 3A SUBUNIT 3"/>
    <property type="match status" value="1"/>
</dbReference>
<dbReference type="InterPro" id="IPR021966">
    <property type="entry name" value="SF3a60_bindingd"/>
</dbReference>
<dbReference type="PROSITE" id="PS50171">
    <property type="entry name" value="ZF_MATRIN"/>
    <property type="match status" value="1"/>
</dbReference>
<dbReference type="Gene3D" id="3.30.160.60">
    <property type="entry name" value="Classic Zinc Finger"/>
    <property type="match status" value="1"/>
</dbReference>
<dbReference type="Pfam" id="PF12108">
    <property type="entry name" value="SF3a60_bindingd"/>
    <property type="match status" value="1"/>
</dbReference>
<dbReference type="SMART" id="SM00451">
    <property type="entry name" value="ZnF_U1"/>
    <property type="match status" value="1"/>
</dbReference>
<gene>
    <name evidence="10" type="ORF">PRZ48_006974</name>
</gene>
<dbReference type="Pfam" id="PF16837">
    <property type="entry name" value="SF3A3"/>
    <property type="match status" value="1"/>
</dbReference>
<dbReference type="Proteomes" id="UP001305779">
    <property type="component" value="Unassembled WGS sequence"/>
</dbReference>
<dbReference type="Pfam" id="PF11931">
    <property type="entry name" value="SF3a60_Prp9_C"/>
    <property type="match status" value="1"/>
</dbReference>
<dbReference type="Pfam" id="PF12171">
    <property type="entry name" value="zf-C2H2_jaz"/>
    <property type="match status" value="1"/>
</dbReference>
<keyword evidence="3" id="KW-0597">Phosphoprotein</keyword>
<feature type="domain" description="Matrin-type" evidence="9">
    <location>
        <begin position="417"/>
        <end position="448"/>
    </location>
</feature>
<reference evidence="10 11" key="1">
    <citation type="journal article" date="2023" name="G3 (Bethesda)">
        <title>A chromosome-level genome assembly of Zasmidium syzygii isolated from banana leaves.</title>
        <authorList>
            <person name="van Westerhoven A.C."/>
            <person name="Mehrabi R."/>
            <person name="Talebi R."/>
            <person name="Steentjes M.B.F."/>
            <person name="Corcolon B."/>
            <person name="Chong P.A."/>
            <person name="Kema G.H.J."/>
            <person name="Seidl M.F."/>
        </authorList>
    </citation>
    <scope>NUCLEOTIDE SEQUENCE [LARGE SCALE GENOMIC DNA]</scope>
    <source>
        <strain evidence="10 11">P124</strain>
    </source>
</reference>
<keyword evidence="5" id="KW-0863">Zinc-finger</keyword>